<dbReference type="InterPro" id="IPR000719">
    <property type="entry name" value="Prot_kinase_dom"/>
</dbReference>
<gene>
    <name evidence="10" type="ORF">POL67_08915</name>
</gene>
<feature type="compositionally biased region" description="Polar residues" evidence="7">
    <location>
        <begin position="16"/>
        <end position="36"/>
    </location>
</feature>
<dbReference type="GO" id="GO:0016301">
    <property type="term" value="F:kinase activity"/>
    <property type="evidence" value="ECO:0007669"/>
    <property type="project" value="UniProtKB-KW"/>
</dbReference>
<dbReference type="SUPFAM" id="SSF56112">
    <property type="entry name" value="Protein kinase-like (PK-like)"/>
    <property type="match status" value="1"/>
</dbReference>
<evidence type="ECO:0000256" key="4">
    <source>
        <dbReference type="ARBA" id="ARBA00022840"/>
    </source>
</evidence>
<dbReference type="RefSeq" id="WP_271916712.1">
    <property type="nucleotide sequence ID" value="NZ_JAQNDO010000001.1"/>
</dbReference>
<dbReference type="InterPro" id="IPR011006">
    <property type="entry name" value="CheY-like_superfamily"/>
</dbReference>
<evidence type="ECO:0000256" key="1">
    <source>
        <dbReference type="ARBA" id="ARBA00022679"/>
    </source>
</evidence>
<dbReference type="SMART" id="SM00448">
    <property type="entry name" value="REC"/>
    <property type="match status" value="1"/>
</dbReference>
<dbReference type="Pfam" id="PF00072">
    <property type="entry name" value="Response_reg"/>
    <property type="match status" value="1"/>
</dbReference>
<dbReference type="Gene3D" id="3.30.200.20">
    <property type="entry name" value="Phosphorylase Kinase, domain 1"/>
    <property type="match status" value="1"/>
</dbReference>
<evidence type="ECO:0000256" key="6">
    <source>
        <dbReference type="PROSITE-ProRule" id="PRU10141"/>
    </source>
</evidence>
<dbReference type="EMBL" id="JAQNDO010000001">
    <property type="protein sequence ID" value="MDC0741464.1"/>
    <property type="molecule type" value="Genomic_DNA"/>
</dbReference>
<dbReference type="SUPFAM" id="SSF52172">
    <property type="entry name" value="CheY-like"/>
    <property type="match status" value="1"/>
</dbReference>
<evidence type="ECO:0000259" key="9">
    <source>
        <dbReference type="PROSITE" id="PS50110"/>
    </source>
</evidence>
<feature type="modified residue" description="4-aspartylphosphate" evidence="5">
    <location>
        <position position="394"/>
    </location>
</feature>
<dbReference type="Pfam" id="PF00069">
    <property type="entry name" value="Pkinase"/>
    <property type="match status" value="1"/>
</dbReference>
<dbReference type="InterPro" id="IPR008271">
    <property type="entry name" value="Ser/Thr_kinase_AS"/>
</dbReference>
<keyword evidence="5" id="KW-0597">Phosphoprotein</keyword>
<dbReference type="PROSITE" id="PS00107">
    <property type="entry name" value="PROTEIN_KINASE_ATP"/>
    <property type="match status" value="1"/>
</dbReference>
<dbReference type="PROSITE" id="PS50110">
    <property type="entry name" value="RESPONSE_REGULATORY"/>
    <property type="match status" value="1"/>
</dbReference>
<organism evidence="10 11">
    <name type="scientific">Polyangium mundeleinium</name>
    <dbReference type="NCBI Taxonomy" id="2995306"/>
    <lineage>
        <taxon>Bacteria</taxon>
        <taxon>Pseudomonadati</taxon>
        <taxon>Myxococcota</taxon>
        <taxon>Polyangia</taxon>
        <taxon>Polyangiales</taxon>
        <taxon>Polyangiaceae</taxon>
        <taxon>Polyangium</taxon>
    </lineage>
</organism>
<dbReference type="InterPro" id="IPR011009">
    <property type="entry name" value="Kinase-like_dom_sf"/>
</dbReference>
<dbReference type="PANTHER" id="PTHR43289:SF6">
    <property type="entry name" value="SERINE_THREONINE-PROTEIN KINASE NEKL-3"/>
    <property type="match status" value="1"/>
</dbReference>
<evidence type="ECO:0000256" key="7">
    <source>
        <dbReference type="SAM" id="MobiDB-lite"/>
    </source>
</evidence>
<proteinExistence type="predicted"/>
<keyword evidence="2 6" id="KW-0547">Nucleotide-binding</keyword>
<keyword evidence="11" id="KW-1185">Reference proteome</keyword>
<accession>A0ABT5EJD6</accession>
<evidence type="ECO:0000313" key="11">
    <source>
        <dbReference type="Proteomes" id="UP001221411"/>
    </source>
</evidence>
<dbReference type="SMART" id="SM00220">
    <property type="entry name" value="S_TKc"/>
    <property type="match status" value="1"/>
</dbReference>
<dbReference type="Gene3D" id="3.40.50.2300">
    <property type="match status" value="1"/>
</dbReference>
<feature type="domain" description="Response regulatory" evidence="9">
    <location>
        <begin position="341"/>
        <end position="461"/>
    </location>
</feature>
<name>A0ABT5EJD6_9BACT</name>
<protein>
    <submittedName>
        <fullName evidence="10">Protein kinase</fullName>
    </submittedName>
</protein>
<reference evidence="10 11" key="1">
    <citation type="submission" date="2022-11" db="EMBL/GenBank/DDBJ databases">
        <title>Minimal conservation of predation-associated metabolite biosynthetic gene clusters underscores biosynthetic potential of Myxococcota including descriptions for ten novel species: Archangium lansinium sp. nov., Myxococcus landrumus sp. nov., Nannocystis bai.</title>
        <authorList>
            <person name="Ahearne A."/>
            <person name="Stevens C."/>
            <person name="Dowd S."/>
        </authorList>
    </citation>
    <scope>NUCLEOTIDE SEQUENCE [LARGE SCALE GENOMIC DNA]</scope>
    <source>
        <strain evidence="10 11">RJM3</strain>
    </source>
</reference>
<feature type="binding site" evidence="6">
    <location>
        <position position="77"/>
    </location>
    <ligand>
        <name>ATP</name>
        <dbReference type="ChEBI" id="CHEBI:30616"/>
    </ligand>
</feature>
<evidence type="ECO:0000313" key="10">
    <source>
        <dbReference type="EMBL" id="MDC0741464.1"/>
    </source>
</evidence>
<keyword evidence="1" id="KW-0808">Transferase</keyword>
<sequence length="472" mass="50951">MSTPSSPDNSGEAYGDTTSMDEFGNASDTIPTSISSAPEPGLVVGGTYRIDAEVGRGGMGVVYRARDIWLDRTVALKLIVPTWDDALAEQKLQHEAKALATLRDQHVVQVYAFGRHGSSYFFAMEYVEGRSLEAILDDYEQRKSFLPQHRALTILSRIADGLDAAHGRGIVHRDVKPGNIVIEEDTGRPVLIDFGLAQQSSDPNPETIEGTPLYMAPEQSGFGGHGITVGPWSDLYALGCVAFELLTGRTPYPVRNILHLLQAHQHAPVPLASSVRPELAPFDAMLARALAKNPVDRYPSCGAFARDLVRVSSPKAAATPSSEAPPPSTRLPGENILRPLRVLAVDDDPAFGKFAAKAAELALKGRSVRIRVARSGQAALDAAREEPPDLLLLDLDMPDLDGVDTLSHLRALPRGDHARVVVLSGRVGPQERWKFAVLGVREFVAKPIDLRRLVDTIDGIVERAGWGAAPTA</sequence>
<dbReference type="Gene3D" id="1.10.510.10">
    <property type="entry name" value="Transferase(Phosphotransferase) domain 1"/>
    <property type="match status" value="1"/>
</dbReference>
<feature type="domain" description="Protein kinase" evidence="8">
    <location>
        <begin position="48"/>
        <end position="309"/>
    </location>
</feature>
<feature type="region of interest" description="Disordered" evidence="7">
    <location>
        <begin position="1"/>
        <end position="38"/>
    </location>
</feature>
<evidence type="ECO:0000256" key="2">
    <source>
        <dbReference type="ARBA" id="ARBA00022741"/>
    </source>
</evidence>
<dbReference type="PROSITE" id="PS00108">
    <property type="entry name" value="PROTEIN_KINASE_ST"/>
    <property type="match status" value="1"/>
</dbReference>
<keyword evidence="3 10" id="KW-0418">Kinase</keyword>
<dbReference type="InterPro" id="IPR001789">
    <property type="entry name" value="Sig_transdc_resp-reg_receiver"/>
</dbReference>
<dbReference type="PROSITE" id="PS50011">
    <property type="entry name" value="PROTEIN_KINASE_DOM"/>
    <property type="match status" value="1"/>
</dbReference>
<dbReference type="InterPro" id="IPR017441">
    <property type="entry name" value="Protein_kinase_ATP_BS"/>
</dbReference>
<keyword evidence="4 6" id="KW-0067">ATP-binding</keyword>
<evidence type="ECO:0000256" key="5">
    <source>
        <dbReference type="PROSITE-ProRule" id="PRU00169"/>
    </source>
</evidence>
<evidence type="ECO:0000256" key="3">
    <source>
        <dbReference type="ARBA" id="ARBA00022777"/>
    </source>
</evidence>
<dbReference type="Proteomes" id="UP001221411">
    <property type="component" value="Unassembled WGS sequence"/>
</dbReference>
<evidence type="ECO:0000259" key="8">
    <source>
        <dbReference type="PROSITE" id="PS50011"/>
    </source>
</evidence>
<dbReference type="CDD" id="cd14014">
    <property type="entry name" value="STKc_PknB_like"/>
    <property type="match status" value="1"/>
</dbReference>
<dbReference type="PANTHER" id="PTHR43289">
    <property type="entry name" value="MITOGEN-ACTIVATED PROTEIN KINASE KINASE KINASE 20-RELATED"/>
    <property type="match status" value="1"/>
</dbReference>
<comment type="caution">
    <text evidence="10">The sequence shown here is derived from an EMBL/GenBank/DDBJ whole genome shotgun (WGS) entry which is preliminary data.</text>
</comment>